<evidence type="ECO:0000259" key="1">
    <source>
        <dbReference type="Pfam" id="PF00534"/>
    </source>
</evidence>
<dbReference type="Pfam" id="PF00534">
    <property type="entry name" value="Glycos_transf_1"/>
    <property type="match status" value="1"/>
</dbReference>
<feature type="domain" description="Glycosyl transferase family 1" evidence="1">
    <location>
        <begin position="223"/>
        <end position="377"/>
    </location>
</feature>
<dbReference type="PANTHER" id="PTHR45947">
    <property type="entry name" value="SULFOQUINOVOSYL TRANSFERASE SQD2"/>
    <property type="match status" value="1"/>
</dbReference>
<reference evidence="3 4" key="1">
    <citation type="submission" date="2018-04" db="EMBL/GenBank/DDBJ databases">
        <title>Genomic Encyclopedia of Type Strains, Phase III (KMG-III): the genomes of soil and plant-associated and newly described type strains.</title>
        <authorList>
            <person name="Whitman W."/>
        </authorList>
    </citation>
    <scope>NUCLEOTIDE SEQUENCE [LARGE SCALE GENOMIC DNA]</scope>
    <source>
        <strain evidence="3 4">NW12</strain>
    </source>
</reference>
<dbReference type="AlphaFoldDB" id="A0A2T4YSB8"/>
<organism evidence="3 4">
    <name type="scientific">Sphingomonas aerolata</name>
    <dbReference type="NCBI Taxonomy" id="185951"/>
    <lineage>
        <taxon>Bacteria</taxon>
        <taxon>Pseudomonadati</taxon>
        <taxon>Pseudomonadota</taxon>
        <taxon>Alphaproteobacteria</taxon>
        <taxon>Sphingomonadales</taxon>
        <taxon>Sphingomonadaceae</taxon>
        <taxon>Sphingomonas</taxon>
    </lineage>
</organism>
<comment type="caution">
    <text evidence="3">The sequence shown here is derived from an EMBL/GenBank/DDBJ whole genome shotgun (WGS) entry which is preliminary data.</text>
</comment>
<dbReference type="EMBL" id="PZZN01000001">
    <property type="protein sequence ID" value="PTM46707.1"/>
    <property type="molecule type" value="Genomic_DNA"/>
</dbReference>
<name>A0A2T4YSB8_9SPHN</name>
<dbReference type="PANTHER" id="PTHR45947:SF14">
    <property type="entry name" value="SLL1723 PROTEIN"/>
    <property type="match status" value="1"/>
</dbReference>
<dbReference type="Pfam" id="PF13579">
    <property type="entry name" value="Glyco_trans_4_4"/>
    <property type="match status" value="1"/>
</dbReference>
<dbReference type="Gene3D" id="3.40.50.2000">
    <property type="entry name" value="Glycogen Phosphorylase B"/>
    <property type="match status" value="2"/>
</dbReference>
<gene>
    <name evidence="3" type="ORF">C8J24_0079</name>
</gene>
<dbReference type="SUPFAM" id="SSF53756">
    <property type="entry name" value="UDP-Glycosyltransferase/glycogen phosphorylase"/>
    <property type="match status" value="1"/>
</dbReference>
<protein>
    <submittedName>
        <fullName evidence="3">Colanic acid/amylovoran biosynthesis glycosyltransferase</fullName>
    </submittedName>
</protein>
<proteinExistence type="predicted"/>
<evidence type="ECO:0000259" key="2">
    <source>
        <dbReference type="Pfam" id="PF13579"/>
    </source>
</evidence>
<keyword evidence="3" id="KW-0808">Transferase</keyword>
<sequence length="417" mass="44960">MKIAFFLSNYPVLSETFVVRQIRGMIDLGHQVTIITGQHDLSVDDPLSGAARIVSVRANTGGSSPIAQLLKKSVRLLLGAQSGKSRRRIRAGLTGLRDGIVAPIVDILSVGEQGLGHFDAIIAHFGPAGVRAMYLRDAGLISGPIATVFHGLDVTEHGLVKKFLPHYRRLFTQTEALLPISELWKKKLISWGADPAMITVHRMGVDVSDFPMPQPRRGAAGPLRLLTTARFVQKKGLIYAINAMCAAPGDSHLSIIGYGPLEKELREAAAACPARVTFLGKIPHREVLAELKRSDVFLLPSVVADNGDMEGIPVSLMEAMALGVITVSTWHSGIPELIDDGVEGFLVEERNAGQIADIITTIESGEVDLASMRVAARAKIEREFDNRELDTRLEQIAFTLAGIVPAAEPARVAEAVS</sequence>
<evidence type="ECO:0000313" key="4">
    <source>
        <dbReference type="Proteomes" id="UP000240996"/>
    </source>
</evidence>
<dbReference type="RefSeq" id="WP_107929582.1">
    <property type="nucleotide sequence ID" value="NZ_PZZN01000001.1"/>
</dbReference>
<keyword evidence="4" id="KW-1185">Reference proteome</keyword>
<accession>A0A2T4YSB8</accession>
<feature type="domain" description="Glycosyltransferase subfamily 4-like N-terminal" evidence="2">
    <location>
        <begin position="15"/>
        <end position="202"/>
    </location>
</feature>
<dbReference type="GO" id="GO:0016757">
    <property type="term" value="F:glycosyltransferase activity"/>
    <property type="evidence" value="ECO:0007669"/>
    <property type="project" value="InterPro"/>
</dbReference>
<evidence type="ECO:0000313" key="3">
    <source>
        <dbReference type="EMBL" id="PTM46707.1"/>
    </source>
</evidence>
<dbReference type="Proteomes" id="UP000240996">
    <property type="component" value="Unassembled WGS sequence"/>
</dbReference>
<dbReference type="InterPro" id="IPR001296">
    <property type="entry name" value="Glyco_trans_1"/>
</dbReference>
<dbReference type="InterPro" id="IPR028098">
    <property type="entry name" value="Glyco_trans_4-like_N"/>
</dbReference>
<dbReference type="InterPro" id="IPR050194">
    <property type="entry name" value="Glycosyltransferase_grp1"/>
</dbReference>